<evidence type="ECO:0000256" key="3">
    <source>
        <dbReference type="ARBA" id="ARBA00022692"/>
    </source>
</evidence>
<keyword evidence="3 6" id="KW-0812">Transmembrane</keyword>
<dbReference type="Pfam" id="PF00083">
    <property type="entry name" value="Sugar_tr"/>
    <property type="match status" value="1"/>
</dbReference>
<feature type="domain" description="Major facilitator superfamily (MFS) profile" evidence="7">
    <location>
        <begin position="83"/>
        <end position="515"/>
    </location>
</feature>
<sequence>MSFAELLERVGGMGRFQIAFVVLLALPVFMMASHNLLQNFTAATPEHHCLVHHDAIHENQSLTYEDLIKVSIPIDKKQQREECLRFVNLQWWLLNPNTTNMNRTEMETELCSDGWMYNRSIFPNTIVTEWNLVCASRTLKQMAQSLYMAGILLGGIVFGGLSDRFGRRSLIIWCYLQMAVMGSATAFAPSFSFYCAFRFLTGMAFSGIVMNGVSLSVEWTPTKTRAIVGTLYGYAYTTGQFILAGVAYLIQDWRWLQLTVSLPYFIFFFYSWWFAESARWLVMVGKQDQAVKELKRVARINRKKEAGDKLNIETLRSNMKEEIATVKSNYTITDLVRTPTMRRISCCLCFVWFSTSFAYYGLVMDLQNFGVSIYLVQMIFGAVDFPAKTISVLTISFIGRRFTQAVALILAGIAILANIFIPQDMQILRTAFAVFGKGCLAASFNCVYLYTGELYPTVLRQTGMGLSNTMARLGGMIAPVVKMTGEYVPFLPLVIYGVAPIVSGIAAAFLPETLNVPLPETIEQVEIQ</sequence>
<protein>
    <submittedName>
        <fullName evidence="9">Solute carrier family 22 member 6-A-like</fullName>
    </submittedName>
</protein>
<dbReference type="NCBIfam" id="TIGR00898">
    <property type="entry name" value="2A0119"/>
    <property type="match status" value="1"/>
</dbReference>
<keyword evidence="8" id="KW-1185">Reference proteome</keyword>
<keyword evidence="4 6" id="KW-1133">Transmembrane helix</keyword>
<dbReference type="SUPFAM" id="SSF103473">
    <property type="entry name" value="MFS general substrate transporter"/>
    <property type="match status" value="1"/>
</dbReference>
<comment type="similarity">
    <text evidence="2">Belongs to the major facilitator (TC 2.A.1) superfamily. Organic cation transporter (TC 2.A.1.19) family.</text>
</comment>
<dbReference type="InterPro" id="IPR036259">
    <property type="entry name" value="MFS_trans_sf"/>
</dbReference>
<dbReference type="PANTHER" id="PTHR24064">
    <property type="entry name" value="SOLUTE CARRIER FAMILY 22 MEMBER"/>
    <property type="match status" value="1"/>
</dbReference>
<feature type="transmembrane region" description="Helical" evidence="6">
    <location>
        <begin position="231"/>
        <end position="250"/>
    </location>
</feature>
<dbReference type="GeneID" id="107111026"/>
<comment type="subcellular location">
    <subcellularLocation>
        <location evidence="1">Endomembrane system</location>
        <topology evidence="1">Multi-pass membrane protein</topology>
    </subcellularLocation>
</comment>
<evidence type="ECO:0000256" key="6">
    <source>
        <dbReference type="SAM" id="Phobius"/>
    </source>
</evidence>
<evidence type="ECO:0000256" key="1">
    <source>
        <dbReference type="ARBA" id="ARBA00004127"/>
    </source>
</evidence>
<dbReference type="InterPro" id="IPR005828">
    <property type="entry name" value="MFS_sugar_transport-like"/>
</dbReference>
<organism evidence="8 9">
    <name type="scientific">Gekko japonicus</name>
    <name type="common">Schlegel's Japanese gecko</name>
    <dbReference type="NCBI Taxonomy" id="146911"/>
    <lineage>
        <taxon>Eukaryota</taxon>
        <taxon>Metazoa</taxon>
        <taxon>Chordata</taxon>
        <taxon>Craniata</taxon>
        <taxon>Vertebrata</taxon>
        <taxon>Euteleostomi</taxon>
        <taxon>Lepidosauria</taxon>
        <taxon>Squamata</taxon>
        <taxon>Bifurcata</taxon>
        <taxon>Gekkota</taxon>
        <taxon>Gekkonidae</taxon>
        <taxon>Gekkoninae</taxon>
        <taxon>Gekko</taxon>
    </lineage>
</organism>
<feature type="transmembrane region" description="Helical" evidence="6">
    <location>
        <begin position="256"/>
        <end position="275"/>
    </location>
</feature>
<evidence type="ECO:0000256" key="4">
    <source>
        <dbReference type="ARBA" id="ARBA00022989"/>
    </source>
</evidence>
<dbReference type="RefSeq" id="XP_015267401.1">
    <property type="nucleotide sequence ID" value="XM_015411915.1"/>
</dbReference>
<evidence type="ECO:0000256" key="2">
    <source>
        <dbReference type="ARBA" id="ARBA00009203"/>
    </source>
</evidence>
<dbReference type="PROSITE" id="PS50850">
    <property type="entry name" value="MFS"/>
    <property type="match status" value="1"/>
</dbReference>
<feature type="transmembrane region" description="Helical" evidence="6">
    <location>
        <begin position="374"/>
        <end position="398"/>
    </location>
</feature>
<gene>
    <name evidence="9" type="primary">LOC107111026</name>
</gene>
<feature type="transmembrane region" description="Helical" evidence="6">
    <location>
        <begin position="490"/>
        <end position="510"/>
    </location>
</feature>
<feature type="transmembrane region" description="Helical" evidence="6">
    <location>
        <begin position="146"/>
        <end position="163"/>
    </location>
</feature>
<evidence type="ECO:0000313" key="9">
    <source>
        <dbReference type="RefSeq" id="XP_015267401.1"/>
    </source>
</evidence>
<evidence type="ECO:0000313" key="8">
    <source>
        <dbReference type="Proteomes" id="UP000694871"/>
    </source>
</evidence>
<feature type="transmembrane region" description="Helical" evidence="6">
    <location>
        <begin position="12"/>
        <end position="32"/>
    </location>
</feature>
<evidence type="ECO:0000259" key="7">
    <source>
        <dbReference type="PROSITE" id="PS50850"/>
    </source>
</evidence>
<keyword evidence="5 6" id="KW-0472">Membrane</keyword>
<dbReference type="InterPro" id="IPR004749">
    <property type="entry name" value="Orgcat_transp/SVOP"/>
</dbReference>
<feature type="transmembrane region" description="Helical" evidence="6">
    <location>
        <begin position="170"/>
        <end position="191"/>
    </location>
</feature>
<reference evidence="9" key="1">
    <citation type="submission" date="2025-08" db="UniProtKB">
        <authorList>
            <consortium name="RefSeq"/>
        </authorList>
    </citation>
    <scope>IDENTIFICATION</scope>
</reference>
<accession>A0ABM1K114</accession>
<feature type="transmembrane region" description="Helical" evidence="6">
    <location>
        <begin position="197"/>
        <end position="219"/>
    </location>
</feature>
<feature type="transmembrane region" description="Helical" evidence="6">
    <location>
        <begin position="427"/>
        <end position="450"/>
    </location>
</feature>
<feature type="transmembrane region" description="Helical" evidence="6">
    <location>
        <begin position="405"/>
        <end position="421"/>
    </location>
</feature>
<dbReference type="Proteomes" id="UP000694871">
    <property type="component" value="Unplaced"/>
</dbReference>
<dbReference type="CDD" id="cd17446">
    <property type="entry name" value="MFS_SLC22A6_OAT1_like"/>
    <property type="match status" value="1"/>
</dbReference>
<name>A0ABM1K114_GEKJA</name>
<feature type="transmembrane region" description="Helical" evidence="6">
    <location>
        <begin position="344"/>
        <end position="362"/>
    </location>
</feature>
<dbReference type="Gene3D" id="1.20.1250.20">
    <property type="entry name" value="MFS general substrate transporter like domains"/>
    <property type="match status" value="1"/>
</dbReference>
<evidence type="ECO:0000256" key="5">
    <source>
        <dbReference type="ARBA" id="ARBA00023136"/>
    </source>
</evidence>
<proteinExistence type="inferred from homology"/>
<dbReference type="InterPro" id="IPR020846">
    <property type="entry name" value="MFS_dom"/>
</dbReference>